<evidence type="ECO:0000256" key="2">
    <source>
        <dbReference type="ARBA" id="ARBA00022801"/>
    </source>
</evidence>
<reference evidence="5 6" key="1">
    <citation type="submission" date="2019-04" db="EMBL/GenBank/DDBJ databases">
        <authorList>
            <person name="Embree M."/>
            <person name="Gaffney J.R."/>
        </authorList>
    </citation>
    <scope>NUCLEOTIDE SEQUENCE [LARGE SCALE GENOMIC DNA]</scope>
    <source>
        <strain evidence="5 6">JE7A12</strain>
    </source>
</reference>
<dbReference type="OrthoDB" id="9805159at2"/>
<name>A0A4V1G4W5_9FIRM</name>
<proteinExistence type="inferred from homology"/>
<evidence type="ECO:0000256" key="1">
    <source>
        <dbReference type="ARBA" id="ARBA00008061"/>
    </source>
</evidence>
<gene>
    <name evidence="5" type="ORF">E5Z56_01610</name>
</gene>
<dbReference type="AlphaFoldDB" id="A0A4V1G4W5"/>
<dbReference type="Gene3D" id="3.90.400.10">
    <property type="entry name" value="Oligo-1,6-glucosidase, Domain 2"/>
    <property type="match status" value="1"/>
</dbReference>
<feature type="domain" description="Glycosyl hydrolase family 13 catalytic" evidence="4">
    <location>
        <begin position="144"/>
        <end position="507"/>
    </location>
</feature>
<dbReference type="GO" id="GO:0005975">
    <property type="term" value="P:carbohydrate metabolic process"/>
    <property type="evidence" value="ECO:0007669"/>
    <property type="project" value="InterPro"/>
</dbReference>
<keyword evidence="2" id="KW-0378">Hydrolase</keyword>
<dbReference type="CDD" id="cd11338">
    <property type="entry name" value="AmyAc_CMD"/>
    <property type="match status" value="1"/>
</dbReference>
<evidence type="ECO:0000259" key="4">
    <source>
        <dbReference type="SMART" id="SM00642"/>
    </source>
</evidence>
<dbReference type="Proteomes" id="UP000301475">
    <property type="component" value="Chromosome"/>
</dbReference>
<keyword evidence="6" id="KW-1185">Reference proteome</keyword>
<dbReference type="InterPro" id="IPR045857">
    <property type="entry name" value="O16G_dom_2"/>
</dbReference>
<dbReference type="Pfam" id="PF02903">
    <property type="entry name" value="Alpha-amylase_N"/>
    <property type="match status" value="1"/>
</dbReference>
<dbReference type="Gene3D" id="2.60.40.10">
    <property type="entry name" value="Immunoglobulins"/>
    <property type="match status" value="1"/>
</dbReference>
<dbReference type="InterPro" id="IPR006047">
    <property type="entry name" value="GH13_cat_dom"/>
</dbReference>
<organism evidence="5 6">
    <name type="scientific">Ruminococcus bovis</name>
    <dbReference type="NCBI Taxonomy" id="2564099"/>
    <lineage>
        <taxon>Bacteria</taxon>
        <taxon>Bacillati</taxon>
        <taxon>Bacillota</taxon>
        <taxon>Clostridia</taxon>
        <taxon>Eubacteriales</taxon>
        <taxon>Oscillospiraceae</taxon>
        <taxon>Ruminococcus</taxon>
    </lineage>
</organism>
<dbReference type="EMBL" id="CP039381">
    <property type="protein sequence ID" value="QCT06143.1"/>
    <property type="molecule type" value="Genomic_DNA"/>
</dbReference>
<dbReference type="Gene3D" id="3.20.20.80">
    <property type="entry name" value="Glycosidases"/>
    <property type="match status" value="1"/>
</dbReference>
<dbReference type="SUPFAM" id="SSF51445">
    <property type="entry name" value="(Trans)glycosidases"/>
    <property type="match status" value="1"/>
</dbReference>
<evidence type="ECO:0000313" key="6">
    <source>
        <dbReference type="Proteomes" id="UP000301475"/>
    </source>
</evidence>
<dbReference type="KEGG" id="ruj:E5Z56_01610"/>
<comment type="similarity">
    <text evidence="1">Belongs to the glycosyl hydrolase 13 family.</text>
</comment>
<keyword evidence="3 5" id="KW-0326">Glycosidase</keyword>
<dbReference type="SMART" id="SM00642">
    <property type="entry name" value="Aamy"/>
    <property type="match status" value="1"/>
</dbReference>
<accession>A0A4V1G4W5</accession>
<protein>
    <submittedName>
        <fullName evidence="5">Alpha-glycosidase</fullName>
    </submittedName>
</protein>
<dbReference type="InterPro" id="IPR013783">
    <property type="entry name" value="Ig-like_fold"/>
</dbReference>
<dbReference type="RefSeq" id="WP_138156235.1">
    <property type="nucleotide sequence ID" value="NZ_CP039381.1"/>
</dbReference>
<dbReference type="PANTHER" id="PTHR10357:SF210">
    <property type="entry name" value="MALTODEXTRIN GLUCOSIDASE"/>
    <property type="match status" value="1"/>
</dbReference>
<dbReference type="InterPro" id="IPR004185">
    <property type="entry name" value="Glyco_hydro_13_lg-like_dom"/>
</dbReference>
<dbReference type="CDD" id="cd02857">
    <property type="entry name" value="E_set_CDase_PDE_N"/>
    <property type="match status" value="1"/>
</dbReference>
<dbReference type="Pfam" id="PF00128">
    <property type="entry name" value="Alpha-amylase"/>
    <property type="match status" value="1"/>
</dbReference>
<evidence type="ECO:0000256" key="3">
    <source>
        <dbReference type="ARBA" id="ARBA00023295"/>
    </source>
</evidence>
<sequence>MNRGNIFHRSFGNQCYALDEKRLKISLTTGDDIERVYICYGDPFDAGIMGGQEVWEGTKEEIKTYMTLDHNRIWNVVVEPKHKRLRYYFIVEDNKESLCFLEDGLISKEELKNLMLPSYFVMPWLNSSDVNVTPKWVQDTVWYQIFPDRFCNGNPSINPEHCKKWQKGKVGLWDFYGGDIYGIKEKIPYLKDLGITGIYINPILKSSTNHKYNTDDYEVIDPHFGDDKIFKETVELAHKNGIKVMVDAVFNHSGSDHPFWKDVQKNGEKSKYKDWYMVNKFPVTKSGDTRDNQFYSFAFTKYMPKLNTNNPEVIDYFTNICKKWITEWKIDGIRFDVANEVSHTFLKHLHKELKAINPDIYLIGEIWHDSLQWLMGDEFDSIMNYPLTFGIREFFLNKNMPSEKLFQHINRRLNMYYDQTNMAMFNLYDSHDTIRLINSVDFNLDIYYQLLTILFTMQGSPCIYYGTEIALHGGFDPDCRRCMPWDDIEKGTYKDITEKVKEIISLRNNHIATKSPNMEQINNPNNRVVEYIKHSDNEDIKVIFNCSESPIDVENVDNILFENGYSDNSLKENGTLVYKIK</sequence>
<dbReference type="InterPro" id="IPR017853">
    <property type="entry name" value="GH"/>
</dbReference>
<dbReference type="PANTHER" id="PTHR10357">
    <property type="entry name" value="ALPHA-AMYLASE FAMILY MEMBER"/>
    <property type="match status" value="1"/>
</dbReference>
<dbReference type="GO" id="GO:0004553">
    <property type="term" value="F:hydrolase activity, hydrolyzing O-glycosyl compounds"/>
    <property type="evidence" value="ECO:0007669"/>
    <property type="project" value="InterPro"/>
</dbReference>
<evidence type="ECO:0000313" key="5">
    <source>
        <dbReference type="EMBL" id="QCT06143.1"/>
    </source>
</evidence>